<dbReference type="SUPFAM" id="SSF82093">
    <property type="entry name" value="Heme chaperone CcmE"/>
    <property type="match status" value="1"/>
</dbReference>
<dbReference type="AlphaFoldDB" id="A0A1T1ASP6"/>
<dbReference type="PANTHER" id="PTHR34128:SF2">
    <property type="entry name" value="CYTOCHROME C-TYPE BIOGENESIS PROTEIN CCME HOMOLOG, MITOCHONDRIAL"/>
    <property type="match status" value="1"/>
</dbReference>
<dbReference type="FunFam" id="2.40.50.140:FF:000104">
    <property type="entry name" value="Cytochrome c-type biogenesis protein CcmE"/>
    <property type="match status" value="1"/>
</dbReference>
<dbReference type="Proteomes" id="UP000190750">
    <property type="component" value="Unassembled WGS sequence"/>
</dbReference>
<keyword evidence="8 12" id="KW-1133">Transmembrane helix</keyword>
<dbReference type="GO" id="GO:0020037">
    <property type="term" value="F:heme binding"/>
    <property type="evidence" value="ECO:0007669"/>
    <property type="project" value="InterPro"/>
</dbReference>
<evidence type="ECO:0000256" key="12">
    <source>
        <dbReference type="HAMAP-Rule" id="MF_01959"/>
    </source>
</evidence>
<gene>
    <name evidence="12" type="primary">ccmE</name>
    <name evidence="12" type="synonym">cycJ</name>
    <name evidence="14" type="ORF">RF819_10655</name>
</gene>
<feature type="binding site" description="covalent" evidence="12 13">
    <location>
        <position position="121"/>
    </location>
    <ligand>
        <name>heme</name>
        <dbReference type="ChEBI" id="CHEBI:30413"/>
    </ligand>
</feature>
<evidence type="ECO:0000313" key="14">
    <source>
        <dbReference type="EMBL" id="OOV07129.1"/>
    </source>
</evidence>
<dbReference type="GO" id="GO:0046872">
    <property type="term" value="F:metal ion binding"/>
    <property type="evidence" value="ECO:0007669"/>
    <property type="project" value="UniProtKB-KW"/>
</dbReference>
<keyword evidence="9 12" id="KW-0408">Iron</keyword>
<evidence type="ECO:0000256" key="10">
    <source>
        <dbReference type="ARBA" id="ARBA00023136"/>
    </source>
</evidence>
<name>A0A1T1ASP6_RHOFE</name>
<dbReference type="GO" id="GO:0017003">
    <property type="term" value="P:protein-heme linkage"/>
    <property type="evidence" value="ECO:0007669"/>
    <property type="project" value="UniProtKB-UniRule"/>
</dbReference>
<keyword evidence="5 12" id="KW-0479">Metal-binding</keyword>
<dbReference type="InterPro" id="IPR012340">
    <property type="entry name" value="NA-bd_OB-fold"/>
</dbReference>
<protein>
    <recommendedName>
        <fullName evidence="12">Cytochrome c-type biogenesis protein CcmE</fullName>
    </recommendedName>
    <alternativeName>
        <fullName evidence="12">Cytochrome c maturation protein E</fullName>
    </alternativeName>
    <alternativeName>
        <fullName evidence="12">Heme chaperone CcmE</fullName>
    </alternativeName>
</protein>
<comment type="subcellular location">
    <subcellularLocation>
        <location evidence="1">Cell inner membrane</location>
    </subcellularLocation>
    <subcellularLocation>
        <location evidence="12">Cell membrane</location>
        <topology evidence="12">Single-pass type II membrane protein</topology>
    </subcellularLocation>
</comment>
<dbReference type="NCBIfam" id="NF009729">
    <property type="entry name" value="PRK13254.1-3"/>
    <property type="match status" value="1"/>
</dbReference>
<dbReference type="GO" id="GO:0005886">
    <property type="term" value="C:plasma membrane"/>
    <property type="evidence" value="ECO:0007669"/>
    <property type="project" value="UniProtKB-SubCell"/>
</dbReference>
<feature type="topological domain" description="Extracellular" evidence="12">
    <location>
        <begin position="29"/>
        <end position="147"/>
    </location>
</feature>
<comment type="similarity">
    <text evidence="12">Belongs to the CcmE/CycJ family.</text>
</comment>
<keyword evidence="2 12" id="KW-1003">Cell membrane</keyword>
<evidence type="ECO:0000313" key="15">
    <source>
        <dbReference type="Proteomes" id="UP000190750"/>
    </source>
</evidence>
<feature type="topological domain" description="Cytoplasmic" evidence="12">
    <location>
        <begin position="1"/>
        <end position="7"/>
    </location>
</feature>
<evidence type="ECO:0000256" key="5">
    <source>
        <dbReference type="ARBA" id="ARBA00022723"/>
    </source>
</evidence>
<comment type="function">
    <text evidence="11 12">Heme chaperone required for the biogenesis of c-type cytochromes. Transiently binds heme delivered by CcmC and transfers the heme to apo-cytochromes in a process facilitated by CcmF and CcmH.</text>
</comment>
<dbReference type="Pfam" id="PF03100">
    <property type="entry name" value="CcmE"/>
    <property type="match status" value="1"/>
</dbReference>
<dbReference type="NCBIfam" id="NF009727">
    <property type="entry name" value="PRK13254.1-1"/>
    <property type="match status" value="1"/>
</dbReference>
<evidence type="ECO:0000256" key="8">
    <source>
        <dbReference type="ARBA" id="ARBA00022989"/>
    </source>
</evidence>
<dbReference type="OrthoDB" id="9793584at2"/>
<dbReference type="GO" id="GO:0017004">
    <property type="term" value="P:cytochrome complex assembly"/>
    <property type="evidence" value="ECO:0007669"/>
    <property type="project" value="UniProtKB-KW"/>
</dbReference>
<organism evidence="14 15">
    <name type="scientific">Rhodoferax fermentans</name>
    <dbReference type="NCBI Taxonomy" id="28066"/>
    <lineage>
        <taxon>Bacteria</taxon>
        <taxon>Pseudomonadati</taxon>
        <taxon>Pseudomonadota</taxon>
        <taxon>Betaproteobacteria</taxon>
        <taxon>Burkholderiales</taxon>
        <taxon>Comamonadaceae</taxon>
        <taxon>Rhodoferax</taxon>
    </lineage>
</organism>
<dbReference type="EMBL" id="MTJN01000002">
    <property type="protein sequence ID" value="OOV07129.1"/>
    <property type="molecule type" value="Genomic_DNA"/>
</dbReference>
<keyword evidence="6 12" id="KW-0201">Cytochrome c-type biogenesis</keyword>
<dbReference type="HAMAP" id="MF_01959">
    <property type="entry name" value="CcmE"/>
    <property type="match status" value="1"/>
</dbReference>
<dbReference type="STRING" id="28066.RF819_10655"/>
<accession>A0A1T1ASP6</accession>
<evidence type="ECO:0000256" key="11">
    <source>
        <dbReference type="ARBA" id="ARBA00056663"/>
    </source>
</evidence>
<keyword evidence="15" id="KW-1185">Reference proteome</keyword>
<dbReference type="InterPro" id="IPR036127">
    <property type="entry name" value="CcmE-like_sf"/>
</dbReference>
<dbReference type="PANTHER" id="PTHR34128">
    <property type="entry name" value="CYTOCHROME C-TYPE BIOGENESIS PROTEIN CCME HOMOLOG, MITOCHONDRIAL"/>
    <property type="match status" value="1"/>
</dbReference>
<dbReference type="RefSeq" id="WP_078364958.1">
    <property type="nucleotide sequence ID" value="NZ_MTJN01000002.1"/>
</dbReference>
<feature type="binding site" description="axial binding residue" evidence="12 13">
    <location>
        <position position="125"/>
    </location>
    <ligand>
        <name>heme</name>
        <dbReference type="ChEBI" id="CHEBI:30413"/>
    </ligand>
    <ligandPart>
        <name>Fe</name>
        <dbReference type="ChEBI" id="CHEBI:18248"/>
    </ligandPart>
</feature>
<evidence type="ECO:0000256" key="7">
    <source>
        <dbReference type="ARBA" id="ARBA00022968"/>
    </source>
</evidence>
<keyword evidence="3 12" id="KW-0349">Heme</keyword>
<keyword evidence="7 12" id="KW-0735">Signal-anchor</keyword>
<keyword evidence="10 12" id="KW-0472">Membrane</keyword>
<dbReference type="InterPro" id="IPR004329">
    <property type="entry name" value="CcmE"/>
</dbReference>
<reference evidence="14 15" key="1">
    <citation type="submission" date="2017-01" db="EMBL/GenBank/DDBJ databases">
        <title>Genome sequencing of Rhodoferax fermentans JCM 7819.</title>
        <authorList>
            <person name="Kim Y.J."/>
            <person name="Farh M.E.-A."/>
            <person name="Yang D.-C."/>
        </authorList>
    </citation>
    <scope>NUCLEOTIDE SEQUENCE [LARGE SCALE GENOMIC DNA]</scope>
    <source>
        <strain evidence="14 15">JCM 7819</strain>
    </source>
</reference>
<dbReference type="NCBIfam" id="NF009731">
    <property type="entry name" value="PRK13254.1-5"/>
    <property type="match status" value="1"/>
</dbReference>
<evidence type="ECO:0000256" key="2">
    <source>
        <dbReference type="ARBA" id="ARBA00022475"/>
    </source>
</evidence>
<evidence type="ECO:0000256" key="13">
    <source>
        <dbReference type="PIRSR" id="PIRSR604329-50"/>
    </source>
</evidence>
<comment type="caution">
    <text evidence="14">The sequence shown here is derived from an EMBL/GenBank/DDBJ whole genome shotgun (WGS) entry which is preliminary data.</text>
</comment>
<evidence type="ECO:0000256" key="6">
    <source>
        <dbReference type="ARBA" id="ARBA00022748"/>
    </source>
</evidence>
<evidence type="ECO:0000256" key="3">
    <source>
        <dbReference type="ARBA" id="ARBA00022617"/>
    </source>
</evidence>
<evidence type="ECO:0000256" key="1">
    <source>
        <dbReference type="ARBA" id="ARBA00004533"/>
    </source>
</evidence>
<sequence length="147" mass="15752">MKPRHKRAALIAGGLAAIGLAAYFVLNAFESNLVFFFTPSQIASGEAPKERTFRVGGMVKEGSLKRDNLTVSFVVTDTAKEVPVSYTGILPDLFKEGKGVVAQGKLDGSGHFTASEVLAKHDENYMPPEAQHAMDQAQLNKAASSLK</sequence>
<proteinExistence type="inferred from homology"/>
<keyword evidence="4 12" id="KW-0812">Transmembrane</keyword>
<evidence type="ECO:0000256" key="9">
    <source>
        <dbReference type="ARBA" id="ARBA00023004"/>
    </source>
</evidence>
<evidence type="ECO:0000256" key="4">
    <source>
        <dbReference type="ARBA" id="ARBA00022692"/>
    </source>
</evidence>
<dbReference type="Gene3D" id="2.40.50.140">
    <property type="entry name" value="Nucleic acid-binding proteins"/>
    <property type="match status" value="1"/>
</dbReference>